<keyword evidence="1" id="KW-0472">Membrane</keyword>
<protein>
    <recommendedName>
        <fullName evidence="4">Aminoglycoside phosphotransferase domain-containing protein</fullName>
    </recommendedName>
</protein>
<dbReference type="AlphaFoldDB" id="A0A2B7WLH2"/>
<dbReference type="InterPro" id="IPR011009">
    <property type="entry name" value="Kinase-like_dom_sf"/>
</dbReference>
<dbReference type="Proteomes" id="UP000223968">
    <property type="component" value="Unassembled WGS sequence"/>
</dbReference>
<proteinExistence type="predicted"/>
<dbReference type="SUPFAM" id="SSF56112">
    <property type="entry name" value="Protein kinase-like (PK-like)"/>
    <property type="match status" value="1"/>
</dbReference>
<organism evidence="2 3">
    <name type="scientific">Helicocarpus griseus UAMH5409</name>
    <dbReference type="NCBI Taxonomy" id="1447875"/>
    <lineage>
        <taxon>Eukaryota</taxon>
        <taxon>Fungi</taxon>
        <taxon>Dikarya</taxon>
        <taxon>Ascomycota</taxon>
        <taxon>Pezizomycotina</taxon>
        <taxon>Eurotiomycetes</taxon>
        <taxon>Eurotiomycetidae</taxon>
        <taxon>Onygenales</taxon>
        <taxon>Ajellomycetaceae</taxon>
        <taxon>Helicocarpus</taxon>
    </lineage>
</organism>
<reference evidence="2 3" key="1">
    <citation type="submission" date="2017-10" db="EMBL/GenBank/DDBJ databases">
        <title>Comparative genomics in systemic dimorphic fungi from Ajellomycetaceae.</title>
        <authorList>
            <person name="Munoz J.F."/>
            <person name="Mcewen J.G."/>
            <person name="Clay O.K."/>
            <person name="Cuomo C.A."/>
        </authorList>
    </citation>
    <scope>NUCLEOTIDE SEQUENCE [LARGE SCALE GENOMIC DNA]</scope>
    <source>
        <strain evidence="2 3">UAMH5409</strain>
    </source>
</reference>
<accession>A0A2B7WLH2</accession>
<keyword evidence="1" id="KW-0812">Transmembrane</keyword>
<feature type="transmembrane region" description="Helical" evidence="1">
    <location>
        <begin position="438"/>
        <end position="455"/>
    </location>
</feature>
<dbReference type="PANTHER" id="PTHR21310:SF37">
    <property type="entry name" value="AMINOGLYCOSIDE PHOSPHOTRANSFERASE DOMAIN-CONTAINING PROTEIN"/>
    <property type="match status" value="1"/>
</dbReference>
<comment type="caution">
    <text evidence="2">The sequence shown here is derived from an EMBL/GenBank/DDBJ whole genome shotgun (WGS) entry which is preliminary data.</text>
</comment>
<name>A0A2B7WLH2_9EURO</name>
<evidence type="ECO:0000313" key="2">
    <source>
        <dbReference type="EMBL" id="PGG97357.1"/>
    </source>
</evidence>
<dbReference type="PANTHER" id="PTHR21310">
    <property type="entry name" value="AMINOGLYCOSIDE PHOSPHOTRANSFERASE-RELATED-RELATED"/>
    <property type="match status" value="1"/>
</dbReference>
<gene>
    <name evidence="2" type="ORF">AJ79_09228</name>
</gene>
<dbReference type="STRING" id="1447875.A0A2B7WLH2"/>
<evidence type="ECO:0000256" key="1">
    <source>
        <dbReference type="SAM" id="Phobius"/>
    </source>
</evidence>
<evidence type="ECO:0000313" key="3">
    <source>
        <dbReference type="Proteomes" id="UP000223968"/>
    </source>
</evidence>
<sequence length="510" mass="59054">MVRTRHLRRGQEVTYSWAKTRENNLLIALDDYDQTRRYFNRFIEHSALIQQAVAHHLGISPKECELDEASNWMSGSYNLCIPVLVRGQKQVLMRFPILHRVGESFRPGNADEKIQCEAGTYAWLKENCSSVPVPRLYGFALSTGQTYTAAENLPWLPRYFHYIRCRILKLFGHETPSSYVRHQGPCVSNELNIGYLLIEYINKSDATMLSSSWEAMRHNKHLRTNLFKGLSRILLNVAKVPVPRIGSYIIDDNGFVVLANRPLSMEIHELESQHIPVNIPRDKTYSSVDSYVIDTLAFHDNRLIHQPNALNDPEDGAYQAAALAAMRTVAMQFFKHGLRCGPFVYVLNDLHQSNILVDEEWNIKYLIDLEWACSRPIEMLHPPHWLTSQAVDMIDVNLFTSVHQEFTSIMQQEESDIYKDTTISLSDVMNQGWESKTFWYALALTSPTGIFAIFFDRIRPMFAKYKESAFIEMMHRYWISDVGSFLEKKMEDKAAYDLRLQEEFDVYPAT</sequence>
<keyword evidence="3" id="KW-1185">Reference proteome</keyword>
<dbReference type="InterPro" id="IPR051678">
    <property type="entry name" value="AGP_Transferase"/>
</dbReference>
<keyword evidence="1" id="KW-1133">Transmembrane helix</keyword>
<dbReference type="EMBL" id="PDNB01000250">
    <property type="protein sequence ID" value="PGG97357.1"/>
    <property type="molecule type" value="Genomic_DNA"/>
</dbReference>
<evidence type="ECO:0008006" key="4">
    <source>
        <dbReference type="Google" id="ProtNLM"/>
    </source>
</evidence>
<dbReference type="OrthoDB" id="4177777at2759"/>